<dbReference type="PROSITE" id="PS50995">
    <property type="entry name" value="HTH_MARR_2"/>
    <property type="match status" value="1"/>
</dbReference>
<reference evidence="5 6" key="1">
    <citation type="submission" date="2023-02" db="EMBL/GenBank/DDBJ databases">
        <title>The predominant lactic acid bacteria and yeasts involved in the spontaneous fermentation of millet during the production of the traditional porridge Hausa koko in Ghana.</title>
        <authorList>
            <person name="Atter A."/>
            <person name="Diaz M."/>
        </authorList>
    </citation>
    <scope>NUCLEOTIDE SEQUENCE [LARGE SCALE GENOMIC DNA]</scope>
    <source>
        <strain evidence="5 6">FI11640</strain>
    </source>
</reference>
<dbReference type="Gene3D" id="1.10.10.10">
    <property type="entry name" value="Winged helix-like DNA-binding domain superfamily/Winged helix DNA-binding domain"/>
    <property type="match status" value="1"/>
</dbReference>
<evidence type="ECO:0000313" key="5">
    <source>
        <dbReference type="EMBL" id="MEE6716622.1"/>
    </source>
</evidence>
<dbReference type="RefSeq" id="WP_278902701.1">
    <property type="nucleotide sequence ID" value="NZ_CAUFDJ010000011.1"/>
</dbReference>
<keyword evidence="6" id="KW-1185">Reference proteome</keyword>
<sequence>MVLNTFPGDIAQAFSVIHRAFLRDTKQEYAALGLNPTSAYILLYLAQHGPSTQSTLAHALIIDKGQITREIKKSVTLGFVTKTVSTTNRTANIVAITAAGKAILPTIITIRNQWWQTRLTRNHIQPDAPFVQSIEKIQDELITH</sequence>
<comment type="caution">
    <text evidence="5">The sequence shown here is derived from an EMBL/GenBank/DDBJ whole genome shotgun (WGS) entry which is preliminary data.</text>
</comment>
<evidence type="ECO:0000256" key="2">
    <source>
        <dbReference type="ARBA" id="ARBA00023125"/>
    </source>
</evidence>
<dbReference type="InterPro" id="IPR000835">
    <property type="entry name" value="HTH_MarR-typ"/>
</dbReference>
<evidence type="ECO:0000256" key="1">
    <source>
        <dbReference type="ARBA" id="ARBA00023015"/>
    </source>
</evidence>
<proteinExistence type="predicted"/>
<organism evidence="5 6">
    <name type="scientific">Schleiferilactobacillus harbinensis</name>
    <dbReference type="NCBI Taxonomy" id="304207"/>
    <lineage>
        <taxon>Bacteria</taxon>
        <taxon>Bacillati</taxon>
        <taxon>Bacillota</taxon>
        <taxon>Bacilli</taxon>
        <taxon>Lactobacillales</taxon>
        <taxon>Lactobacillaceae</taxon>
        <taxon>Schleiferilactobacillus</taxon>
    </lineage>
</organism>
<dbReference type="PANTHER" id="PTHR42756">
    <property type="entry name" value="TRANSCRIPTIONAL REGULATOR, MARR"/>
    <property type="match status" value="1"/>
</dbReference>
<feature type="domain" description="HTH marR-type" evidence="4">
    <location>
        <begin position="7"/>
        <end position="139"/>
    </location>
</feature>
<keyword evidence="1" id="KW-0805">Transcription regulation</keyword>
<dbReference type="PANTHER" id="PTHR42756:SF1">
    <property type="entry name" value="TRANSCRIPTIONAL REPRESSOR OF EMRAB OPERON"/>
    <property type="match status" value="1"/>
</dbReference>
<gene>
    <name evidence="5" type="ORF">PS435_12240</name>
</gene>
<name>A0ABU7T259_9LACO</name>
<dbReference type="EMBL" id="JAQSGK010000041">
    <property type="protein sequence ID" value="MEE6716622.1"/>
    <property type="molecule type" value="Genomic_DNA"/>
</dbReference>
<evidence type="ECO:0000259" key="4">
    <source>
        <dbReference type="PROSITE" id="PS50995"/>
    </source>
</evidence>
<dbReference type="SMART" id="SM00347">
    <property type="entry name" value="HTH_MARR"/>
    <property type="match status" value="1"/>
</dbReference>
<keyword evidence="3" id="KW-0804">Transcription</keyword>
<evidence type="ECO:0000313" key="6">
    <source>
        <dbReference type="Proteomes" id="UP001330016"/>
    </source>
</evidence>
<dbReference type="InterPro" id="IPR036390">
    <property type="entry name" value="WH_DNA-bd_sf"/>
</dbReference>
<dbReference type="Proteomes" id="UP001330016">
    <property type="component" value="Unassembled WGS sequence"/>
</dbReference>
<dbReference type="SUPFAM" id="SSF46785">
    <property type="entry name" value="Winged helix' DNA-binding domain"/>
    <property type="match status" value="1"/>
</dbReference>
<dbReference type="Pfam" id="PF12802">
    <property type="entry name" value="MarR_2"/>
    <property type="match status" value="1"/>
</dbReference>
<protein>
    <submittedName>
        <fullName evidence="5">MarR family winged helix-turn-helix transcriptional regulator</fullName>
    </submittedName>
</protein>
<keyword evidence="2" id="KW-0238">DNA-binding</keyword>
<accession>A0ABU7T259</accession>
<evidence type="ECO:0000256" key="3">
    <source>
        <dbReference type="ARBA" id="ARBA00023163"/>
    </source>
</evidence>
<dbReference type="InterPro" id="IPR036388">
    <property type="entry name" value="WH-like_DNA-bd_sf"/>
</dbReference>